<proteinExistence type="predicted"/>
<evidence type="ECO:0000313" key="3">
    <source>
        <dbReference type="Proteomes" id="UP000324091"/>
    </source>
</evidence>
<reference evidence="2 3" key="1">
    <citation type="submission" date="2019-04" db="EMBL/GenBank/DDBJ databases">
        <title>Chromosome genome assembly for Takifugu flavidus.</title>
        <authorList>
            <person name="Xiao S."/>
        </authorList>
    </citation>
    <scope>NUCLEOTIDE SEQUENCE [LARGE SCALE GENOMIC DNA]</scope>
    <source>
        <strain evidence="2">HTHZ2018</strain>
        <tissue evidence="2">Muscle</tissue>
    </source>
</reference>
<sequence length="99" mass="11050">MLLANRGGKWSEEPEQRGSSVPSCRRRGFSVTSHLLWSLLGVRVDQLRPGRPDDTAVITRWNVSTFPDSLCPAGNLQQVPDDSVKNRFCLRNKAANSQL</sequence>
<evidence type="ECO:0000313" key="2">
    <source>
        <dbReference type="EMBL" id="TWW60188.1"/>
    </source>
</evidence>
<name>A0A5C6N0F4_9TELE</name>
<organism evidence="2 3">
    <name type="scientific">Takifugu flavidus</name>
    <name type="common">sansaifugu</name>
    <dbReference type="NCBI Taxonomy" id="433684"/>
    <lineage>
        <taxon>Eukaryota</taxon>
        <taxon>Metazoa</taxon>
        <taxon>Chordata</taxon>
        <taxon>Craniata</taxon>
        <taxon>Vertebrata</taxon>
        <taxon>Euteleostomi</taxon>
        <taxon>Actinopterygii</taxon>
        <taxon>Neopterygii</taxon>
        <taxon>Teleostei</taxon>
        <taxon>Neoteleostei</taxon>
        <taxon>Acanthomorphata</taxon>
        <taxon>Eupercaria</taxon>
        <taxon>Tetraodontiformes</taxon>
        <taxon>Tetradontoidea</taxon>
        <taxon>Tetraodontidae</taxon>
        <taxon>Takifugu</taxon>
    </lineage>
</organism>
<feature type="region of interest" description="Disordered" evidence="1">
    <location>
        <begin position="1"/>
        <end position="25"/>
    </location>
</feature>
<comment type="caution">
    <text evidence="2">The sequence shown here is derived from an EMBL/GenBank/DDBJ whole genome shotgun (WGS) entry which is preliminary data.</text>
</comment>
<keyword evidence="3" id="KW-1185">Reference proteome</keyword>
<protein>
    <submittedName>
        <fullName evidence="2">Uncharacterized protein</fullName>
    </submittedName>
</protein>
<dbReference type="AlphaFoldDB" id="A0A5C6N0F4"/>
<evidence type="ECO:0000256" key="1">
    <source>
        <dbReference type="SAM" id="MobiDB-lite"/>
    </source>
</evidence>
<gene>
    <name evidence="2" type="ORF">D4764_05G0002780</name>
</gene>
<dbReference type="EMBL" id="RHFK02000018">
    <property type="protein sequence ID" value="TWW60188.1"/>
    <property type="molecule type" value="Genomic_DNA"/>
</dbReference>
<accession>A0A5C6N0F4</accession>
<dbReference type="Proteomes" id="UP000324091">
    <property type="component" value="Chromosome 5"/>
</dbReference>